<keyword evidence="2" id="KW-1185">Reference proteome</keyword>
<organism evidence="1 2">
    <name type="scientific">Sinocyclocheilus rhinocerous</name>
    <dbReference type="NCBI Taxonomy" id="307959"/>
    <lineage>
        <taxon>Eukaryota</taxon>
        <taxon>Metazoa</taxon>
        <taxon>Chordata</taxon>
        <taxon>Craniata</taxon>
        <taxon>Vertebrata</taxon>
        <taxon>Euteleostomi</taxon>
        <taxon>Actinopterygii</taxon>
        <taxon>Neopterygii</taxon>
        <taxon>Teleostei</taxon>
        <taxon>Ostariophysi</taxon>
        <taxon>Cypriniformes</taxon>
        <taxon>Cyprinidae</taxon>
        <taxon>Cyprininae</taxon>
        <taxon>Sinocyclocheilus</taxon>
    </lineage>
</organism>
<dbReference type="InterPro" id="IPR029057">
    <property type="entry name" value="PRTase-like"/>
</dbReference>
<accession>A0A673NP19</accession>
<protein>
    <submittedName>
        <fullName evidence="1">Un-named sa821</fullName>
    </submittedName>
</protein>
<dbReference type="Ensembl" id="ENSSRHT00000107213.1">
    <property type="protein sequence ID" value="ENSSRHP00000104404.1"/>
    <property type="gene ID" value="ENSSRHG00000051037.1"/>
</dbReference>
<dbReference type="AlphaFoldDB" id="A0A673NP19"/>
<sequence length="72" mass="8661">RFSSLQCHMIKDGWSGYSLELFNYPEHYRGDLECVYIPHGVIHLHKQLLYTLLHWPKSMVGLWRLDNSFIRN</sequence>
<reference evidence="1" key="1">
    <citation type="submission" date="2025-08" db="UniProtKB">
        <authorList>
            <consortium name="Ensembl"/>
        </authorList>
    </citation>
    <scope>IDENTIFICATION</scope>
</reference>
<evidence type="ECO:0000313" key="2">
    <source>
        <dbReference type="Proteomes" id="UP000472270"/>
    </source>
</evidence>
<proteinExistence type="predicted"/>
<dbReference type="Gene3D" id="3.40.50.2020">
    <property type="match status" value="1"/>
</dbReference>
<dbReference type="Proteomes" id="UP000472270">
    <property type="component" value="Unassembled WGS sequence"/>
</dbReference>
<evidence type="ECO:0000313" key="1">
    <source>
        <dbReference type="Ensembl" id="ENSSRHP00000104404.1"/>
    </source>
</evidence>
<name>A0A673NP19_9TELE</name>
<reference evidence="1" key="2">
    <citation type="submission" date="2025-09" db="UniProtKB">
        <authorList>
            <consortium name="Ensembl"/>
        </authorList>
    </citation>
    <scope>IDENTIFICATION</scope>
</reference>